<feature type="domain" description="TonB-dependent receptor-like beta-barrel" evidence="13">
    <location>
        <begin position="347"/>
        <end position="789"/>
    </location>
</feature>
<dbReference type="InterPro" id="IPR000531">
    <property type="entry name" value="Beta-barrel_TonB"/>
</dbReference>
<dbReference type="Pfam" id="PF07715">
    <property type="entry name" value="Plug"/>
    <property type="match status" value="1"/>
</dbReference>
<accession>A0AAW7YY34</accession>
<dbReference type="PANTHER" id="PTHR32552:SF90">
    <property type="entry name" value="METAL-PSEUDOPALINE RECEPTOR CNTO"/>
    <property type="match status" value="1"/>
</dbReference>
<feature type="short sequence motif" description="TonB C-terminal box" evidence="10">
    <location>
        <begin position="802"/>
        <end position="819"/>
    </location>
</feature>
<evidence type="ECO:0000313" key="18">
    <source>
        <dbReference type="Proteomes" id="UP001170717"/>
    </source>
</evidence>
<dbReference type="InterPro" id="IPR037066">
    <property type="entry name" value="Plug_dom_sf"/>
</dbReference>
<dbReference type="PANTHER" id="PTHR32552">
    <property type="entry name" value="FERRICHROME IRON RECEPTOR-RELATED"/>
    <property type="match status" value="1"/>
</dbReference>
<evidence type="ECO:0000256" key="4">
    <source>
        <dbReference type="ARBA" id="ARBA00022692"/>
    </source>
</evidence>
<dbReference type="Pfam" id="PF00593">
    <property type="entry name" value="TonB_dep_Rec_b-barrel"/>
    <property type="match status" value="1"/>
</dbReference>
<dbReference type="KEGG" id="asq:AVL57_11915"/>
<keyword evidence="4 9" id="KW-0812">Transmembrane</keyword>
<evidence type="ECO:0000313" key="17">
    <source>
        <dbReference type="Proteomes" id="UP000056750"/>
    </source>
</evidence>
<evidence type="ECO:0000259" key="14">
    <source>
        <dbReference type="Pfam" id="PF07715"/>
    </source>
</evidence>
<evidence type="ECO:0000256" key="11">
    <source>
        <dbReference type="RuleBase" id="RU003357"/>
    </source>
</evidence>
<keyword evidence="17" id="KW-1185">Reference proteome</keyword>
<dbReference type="EMBL" id="JAUOQI010000001">
    <property type="protein sequence ID" value="MDO6576213.1"/>
    <property type="molecule type" value="Genomic_DNA"/>
</dbReference>
<comment type="subcellular location">
    <subcellularLocation>
        <location evidence="1 9">Cell outer membrane</location>
        <topology evidence="1 9">Multi-pass membrane protein</topology>
    </subcellularLocation>
</comment>
<reference evidence="15 17" key="1">
    <citation type="submission" date="2015-12" db="EMBL/GenBank/DDBJ databases">
        <title>Intraspecies pangenome expansion in the marine bacterium Alteromonas.</title>
        <authorList>
            <person name="Lopez-Perez M."/>
            <person name="Rodriguez-Valera F."/>
        </authorList>
    </citation>
    <scope>NUCLEOTIDE SEQUENCE [LARGE SCALE GENOMIC DNA]</scope>
    <source>
        <strain evidence="15 17">LMG 21861</strain>
    </source>
</reference>
<evidence type="ECO:0000256" key="3">
    <source>
        <dbReference type="ARBA" id="ARBA00022452"/>
    </source>
</evidence>
<dbReference type="Proteomes" id="UP001170717">
    <property type="component" value="Unassembled WGS sequence"/>
</dbReference>
<evidence type="ECO:0000256" key="10">
    <source>
        <dbReference type="PROSITE-ProRule" id="PRU10144"/>
    </source>
</evidence>
<dbReference type="GO" id="GO:0009279">
    <property type="term" value="C:cell outer membrane"/>
    <property type="evidence" value="ECO:0007669"/>
    <property type="project" value="UniProtKB-SubCell"/>
</dbReference>
<protein>
    <submittedName>
        <fullName evidence="16">TonB-dependent receptor</fullName>
    </submittedName>
</protein>
<feature type="chain" id="PRO_5043510550" evidence="12">
    <location>
        <begin position="29"/>
        <end position="819"/>
    </location>
</feature>
<dbReference type="SUPFAM" id="SSF56935">
    <property type="entry name" value="Porins"/>
    <property type="match status" value="1"/>
</dbReference>
<dbReference type="RefSeq" id="WP_057791521.1">
    <property type="nucleotide sequence ID" value="NZ_CAXIBE010000104.1"/>
</dbReference>
<dbReference type="Proteomes" id="UP000056750">
    <property type="component" value="Chromosome"/>
</dbReference>
<dbReference type="InterPro" id="IPR039426">
    <property type="entry name" value="TonB-dep_rcpt-like"/>
</dbReference>
<dbReference type="InterPro" id="IPR012910">
    <property type="entry name" value="Plug_dom"/>
</dbReference>
<evidence type="ECO:0000313" key="15">
    <source>
        <dbReference type="EMBL" id="AMJ74604.1"/>
    </source>
</evidence>
<evidence type="ECO:0000256" key="8">
    <source>
        <dbReference type="ARBA" id="ARBA00023237"/>
    </source>
</evidence>
<gene>
    <name evidence="15" type="ORF">AVL57_11915</name>
    <name evidence="16" type="ORF">Q4527_02370</name>
</gene>
<keyword evidence="7 9" id="KW-0472">Membrane</keyword>
<reference evidence="16" key="2">
    <citation type="submission" date="2023-07" db="EMBL/GenBank/DDBJ databases">
        <title>Genome content predicts the carbon catabolic preferences of heterotrophic bacteria.</title>
        <authorList>
            <person name="Gralka M."/>
        </authorList>
    </citation>
    <scope>NUCLEOTIDE SEQUENCE</scope>
    <source>
        <strain evidence="16">F2M12</strain>
    </source>
</reference>
<keyword evidence="5 12" id="KW-0732">Signal</keyword>
<dbReference type="AlphaFoldDB" id="A0AAW7YY34"/>
<keyword evidence="2 9" id="KW-0813">Transport</keyword>
<evidence type="ECO:0000256" key="2">
    <source>
        <dbReference type="ARBA" id="ARBA00022448"/>
    </source>
</evidence>
<dbReference type="Gene3D" id="2.170.130.10">
    <property type="entry name" value="TonB-dependent receptor, plug domain"/>
    <property type="match status" value="1"/>
</dbReference>
<sequence length="819" mass="91327">MHINLTHTSKISAATALFSLFYTTAISAQTAEPAKNDSLENGEDTVVQEQKATDENLDIITVYGRHNRLILESGTATKSNMSLMETPAAVVLVDGTLLKEQGVDTLQESIRNISGLTQDGNNYGVGDNLAIRGLGVNYTYDGIYAGADLGNSYNPTRSMTNVESIEVLKGPATGLYGMGEAGGIINLIEKKPQFEERYEIQASVGSWDSYSLMFDATNAINDSLAYRVVANHEQSDGYRGLSDERSELYTSLRYDYSPDNKFLISAAYIDDAIQIDSIGHPVRLLDLTLLEADAGSVTAADLVNGDADSGGLQLTDEQIAELAASLTSTDGVQPYDLGDTSLISPISEPNQGKEFRVKLRQDVNLAENWTLTQQLQYRTYETDYIRQTSAYNYVYTERTDIINLAPRAPLVIDDVLYPFAARRQEYRNIVADEKVWQYFIDVTNTWSAGGVEGEHLFSANYEDHEMSYAQWSIWDADDTRSDAVPYILDIRNPNWPTGTFDDYNPSLRSKYEKDVSSWGVSFQEVLYFNEYFTGRFGGAYGAVKQTYLNQFSDGNPEYDADDDGFTYNLGLTYKVTPNISTFINHSKGRTAYSVLGSLSEENNRPDSESISWDLGLRFTALSEQLLGSIVVFDTARTNLQYTNPLYEDNIDDPAYNIDVPEFYYDEQERTTGVEVDINFDINEQWALNTNATYQDPVTEPGDFASSTDEEQTKGIAEKTASAWLTYSHVFSALPAPVKFSVGVSYEDERTISASAFGIDYAFVDSYTVWDAAISYVSNDWDIQLNIKNLDNTDYYSNAMYLGGLPGEERNAKLSVAYRF</sequence>
<dbReference type="InterPro" id="IPR036942">
    <property type="entry name" value="Beta-barrel_TonB_sf"/>
</dbReference>
<evidence type="ECO:0000256" key="5">
    <source>
        <dbReference type="ARBA" id="ARBA00022729"/>
    </source>
</evidence>
<dbReference type="PROSITE" id="PS52016">
    <property type="entry name" value="TONB_DEPENDENT_REC_3"/>
    <property type="match status" value="1"/>
</dbReference>
<evidence type="ECO:0000256" key="6">
    <source>
        <dbReference type="ARBA" id="ARBA00023077"/>
    </source>
</evidence>
<dbReference type="Gene3D" id="2.40.170.20">
    <property type="entry name" value="TonB-dependent receptor, beta-barrel domain"/>
    <property type="match status" value="1"/>
</dbReference>
<organism evidence="16 18">
    <name type="scientific">Alteromonas stellipolaris</name>
    <dbReference type="NCBI Taxonomy" id="233316"/>
    <lineage>
        <taxon>Bacteria</taxon>
        <taxon>Pseudomonadati</taxon>
        <taxon>Pseudomonadota</taxon>
        <taxon>Gammaproteobacteria</taxon>
        <taxon>Alteromonadales</taxon>
        <taxon>Alteromonadaceae</taxon>
        <taxon>Alteromonas/Salinimonas group</taxon>
        <taxon>Alteromonas</taxon>
    </lineage>
</organism>
<evidence type="ECO:0000313" key="16">
    <source>
        <dbReference type="EMBL" id="MDO6576213.1"/>
    </source>
</evidence>
<keyword evidence="3 9" id="KW-1134">Transmembrane beta strand</keyword>
<dbReference type="GO" id="GO:0015344">
    <property type="term" value="F:siderophore uptake transmembrane transporter activity"/>
    <property type="evidence" value="ECO:0007669"/>
    <property type="project" value="TreeGrafter"/>
</dbReference>
<evidence type="ECO:0000256" key="1">
    <source>
        <dbReference type="ARBA" id="ARBA00004571"/>
    </source>
</evidence>
<dbReference type="InterPro" id="IPR010917">
    <property type="entry name" value="TonB_rcpt_CS"/>
</dbReference>
<keyword evidence="6 11" id="KW-0798">TonB box</keyword>
<evidence type="ECO:0000259" key="13">
    <source>
        <dbReference type="Pfam" id="PF00593"/>
    </source>
</evidence>
<feature type="signal peptide" evidence="12">
    <location>
        <begin position="1"/>
        <end position="28"/>
    </location>
</feature>
<keyword evidence="8 9" id="KW-0998">Cell outer membrane</keyword>
<keyword evidence="16" id="KW-0675">Receptor</keyword>
<name>A0AAW7YY34_9ALTE</name>
<evidence type="ECO:0000256" key="7">
    <source>
        <dbReference type="ARBA" id="ARBA00023136"/>
    </source>
</evidence>
<evidence type="ECO:0000256" key="9">
    <source>
        <dbReference type="PROSITE-ProRule" id="PRU01360"/>
    </source>
</evidence>
<dbReference type="PROSITE" id="PS01156">
    <property type="entry name" value="TONB_DEPENDENT_REC_2"/>
    <property type="match status" value="1"/>
</dbReference>
<dbReference type="EMBL" id="CP013926">
    <property type="protein sequence ID" value="AMJ74604.1"/>
    <property type="molecule type" value="Genomic_DNA"/>
</dbReference>
<comment type="similarity">
    <text evidence="9 11">Belongs to the TonB-dependent receptor family.</text>
</comment>
<proteinExistence type="inferred from homology"/>
<evidence type="ECO:0000256" key="12">
    <source>
        <dbReference type="SAM" id="SignalP"/>
    </source>
</evidence>
<feature type="domain" description="TonB-dependent receptor plug" evidence="14">
    <location>
        <begin position="83"/>
        <end position="184"/>
    </location>
</feature>